<accession>A0A7C4CCD9</accession>
<reference evidence="1" key="1">
    <citation type="journal article" date="2020" name="mSystems">
        <title>Genome- and Community-Level Interaction Insights into Carbon Utilization and Element Cycling Functions of Hydrothermarchaeota in Hydrothermal Sediment.</title>
        <authorList>
            <person name="Zhou Z."/>
            <person name="Liu Y."/>
            <person name="Xu W."/>
            <person name="Pan J."/>
            <person name="Luo Z.H."/>
            <person name="Li M."/>
        </authorList>
    </citation>
    <scope>NUCLEOTIDE SEQUENCE [LARGE SCALE GENOMIC DNA]</scope>
    <source>
        <strain evidence="1">SpSt-488</strain>
    </source>
</reference>
<protein>
    <submittedName>
        <fullName evidence="1">DUF1844 domain-containing protein</fullName>
    </submittedName>
</protein>
<organism evidence="1">
    <name type="scientific">candidate division WOR-3 bacterium</name>
    <dbReference type="NCBI Taxonomy" id="2052148"/>
    <lineage>
        <taxon>Bacteria</taxon>
        <taxon>Bacteria division WOR-3</taxon>
    </lineage>
</organism>
<dbReference type="AlphaFoldDB" id="A0A7C4CCD9"/>
<gene>
    <name evidence="1" type="ORF">ENS41_05160</name>
</gene>
<comment type="caution">
    <text evidence="1">The sequence shown here is derived from an EMBL/GenBank/DDBJ whole genome shotgun (WGS) entry which is preliminary data.</text>
</comment>
<dbReference type="InterPro" id="IPR014995">
    <property type="entry name" value="DUF1844"/>
</dbReference>
<evidence type="ECO:0000313" key="1">
    <source>
        <dbReference type="EMBL" id="HGK28327.1"/>
    </source>
</evidence>
<dbReference type="EMBL" id="DSUT01000104">
    <property type="protein sequence ID" value="HGK28327.1"/>
    <property type="molecule type" value="Genomic_DNA"/>
</dbReference>
<proteinExistence type="predicted"/>
<dbReference type="Pfam" id="PF08899">
    <property type="entry name" value="DUF1844"/>
    <property type="match status" value="1"/>
</dbReference>
<name>A0A7C4CCD9_UNCW3</name>
<sequence>MPEPAPKESATPPAPTLTELLLGLAAAALNHLGHRVAPEGPEPQVNMAMARHTIDTIELLKVKTAGNRTREEDELFETILYQLRMACIEVNPAGAGTGPPPAAES</sequence>